<feature type="binding site" evidence="8">
    <location>
        <position position="135"/>
    </location>
    <ligand>
        <name>cyclosporin A</name>
        <dbReference type="ChEBI" id="CHEBI:4031"/>
    </ligand>
</feature>
<dbReference type="Proteomes" id="UP000282185">
    <property type="component" value="Unassembled WGS sequence"/>
</dbReference>
<feature type="binding site" evidence="8">
    <location>
        <begin position="125"/>
        <end position="129"/>
    </location>
    <ligand>
        <name>cyclosporin A</name>
        <dbReference type="ChEBI" id="CHEBI:4031"/>
    </ligand>
</feature>
<keyword evidence="7 9" id="KW-0413">Isomerase</keyword>
<sequence length="184" mass="20408">MWEDERMFATLHTNHGDIRLELFPDHAPKTVKNFVGLAEGSQEFADPETGEKVTRPFYDGVIFHRIIAGFMLQGGDPLGTGTGGPGYTFDDEISEKNFNEPYVLAMANAGQRRNALTGRPSGTNGSQFFITVGPTPHLQGKHTVFGQVADEDSKKIVDQIENVKTDMRDRPLEDVVIEKVTIEK</sequence>
<dbReference type="InterPro" id="IPR024936">
    <property type="entry name" value="Cyclophilin-type_PPIase"/>
</dbReference>
<dbReference type="PANTHER" id="PTHR45625">
    <property type="entry name" value="PEPTIDYL-PROLYL CIS-TRANS ISOMERASE-RELATED"/>
    <property type="match status" value="1"/>
</dbReference>
<dbReference type="PRINTS" id="PR00153">
    <property type="entry name" value="CSAPPISMRASE"/>
</dbReference>
<dbReference type="Proteomes" id="UP000254236">
    <property type="component" value="Chromosome"/>
</dbReference>
<dbReference type="AlphaFoldDB" id="A0A345YSA8"/>
<evidence type="ECO:0000313" key="12">
    <source>
        <dbReference type="EMBL" id="RRR22525.1"/>
    </source>
</evidence>
<keyword evidence="5" id="KW-0963">Cytoplasm</keyword>
<dbReference type="PANTHER" id="PTHR45625:SF4">
    <property type="entry name" value="PEPTIDYLPROLYL ISOMERASE DOMAIN AND WD REPEAT-CONTAINING PROTEIN 1"/>
    <property type="match status" value="1"/>
</dbReference>
<reference evidence="12 14" key="2">
    <citation type="submission" date="2018-08" db="EMBL/GenBank/DDBJ databases">
        <title>Brachybacterium saurashtrense DSM 23186.</title>
        <authorList>
            <person name="Li Y."/>
        </authorList>
    </citation>
    <scope>NUCLEOTIDE SEQUENCE [LARGE SCALE GENOMIC DNA]</scope>
    <source>
        <strain evidence="12 14">DSM 23186</strain>
    </source>
</reference>
<feature type="binding site" evidence="8">
    <location>
        <begin position="64"/>
        <end position="75"/>
    </location>
    <ligand>
        <name>cyclosporin A</name>
        <dbReference type="ChEBI" id="CHEBI:4031"/>
    </ligand>
</feature>
<dbReference type="PIRSF" id="PIRSF001467">
    <property type="entry name" value="Peptidylpro_ismrse"/>
    <property type="match status" value="1"/>
</dbReference>
<evidence type="ECO:0000256" key="3">
    <source>
        <dbReference type="ARBA" id="ARBA00004496"/>
    </source>
</evidence>
<feature type="binding site" evidence="8">
    <location>
        <begin position="80"/>
        <end position="81"/>
    </location>
    <ligand>
        <name>cyclosporin A</name>
        <dbReference type="ChEBI" id="CHEBI:4031"/>
    </ligand>
</feature>
<evidence type="ECO:0000256" key="1">
    <source>
        <dbReference type="ARBA" id="ARBA00000971"/>
    </source>
</evidence>
<evidence type="ECO:0000313" key="11">
    <source>
        <dbReference type="EMBL" id="AXK46810.1"/>
    </source>
</evidence>
<dbReference type="Gene3D" id="2.40.100.10">
    <property type="entry name" value="Cyclophilin-like"/>
    <property type="match status" value="1"/>
</dbReference>
<dbReference type="EMBL" id="CP031356">
    <property type="protein sequence ID" value="AXK46810.1"/>
    <property type="molecule type" value="Genomic_DNA"/>
</dbReference>
<evidence type="ECO:0000313" key="13">
    <source>
        <dbReference type="Proteomes" id="UP000254236"/>
    </source>
</evidence>
<comment type="subcellular location">
    <subcellularLocation>
        <location evidence="3">Cytoplasm</location>
    </subcellularLocation>
</comment>
<feature type="binding site" evidence="8">
    <location>
        <begin position="105"/>
        <end position="110"/>
    </location>
    <ligand>
        <name>cyclosporin A</name>
        <dbReference type="ChEBI" id="CHEBI:4031"/>
    </ligand>
</feature>
<dbReference type="FunFam" id="2.40.100.10:FF:000028">
    <property type="entry name" value="Peptidyl-prolyl cis-trans isomerase"/>
    <property type="match status" value="1"/>
</dbReference>
<protein>
    <recommendedName>
        <fullName evidence="9">Peptidyl-prolyl cis-trans isomerase</fullName>
        <shortName evidence="9">PPIase</shortName>
        <ecNumber evidence="9">5.2.1.8</ecNumber>
    </recommendedName>
</protein>
<dbReference type="GO" id="GO:0005737">
    <property type="term" value="C:cytoplasm"/>
    <property type="evidence" value="ECO:0007669"/>
    <property type="project" value="UniProtKB-SubCell"/>
</dbReference>
<dbReference type="InterPro" id="IPR002130">
    <property type="entry name" value="Cyclophilin-type_PPIase_dom"/>
</dbReference>
<name>A0A345YSA8_9MICO</name>
<dbReference type="GO" id="GO:0003755">
    <property type="term" value="F:peptidyl-prolyl cis-trans isomerase activity"/>
    <property type="evidence" value="ECO:0007669"/>
    <property type="project" value="UniProtKB-UniRule"/>
</dbReference>
<feature type="binding site" evidence="8">
    <location>
        <position position="141"/>
    </location>
    <ligand>
        <name>cyclosporin A</name>
        <dbReference type="ChEBI" id="CHEBI:4031"/>
    </ligand>
</feature>
<dbReference type="InterPro" id="IPR020892">
    <property type="entry name" value="Cyclophilin-type_PPIase_CS"/>
</dbReference>
<dbReference type="Pfam" id="PF00160">
    <property type="entry name" value="Pro_isomerase"/>
    <property type="match status" value="1"/>
</dbReference>
<evidence type="ECO:0000256" key="9">
    <source>
        <dbReference type="RuleBase" id="RU363019"/>
    </source>
</evidence>
<dbReference type="PROSITE" id="PS00170">
    <property type="entry name" value="CSA_PPIASE_1"/>
    <property type="match status" value="1"/>
</dbReference>
<evidence type="ECO:0000256" key="7">
    <source>
        <dbReference type="ARBA" id="ARBA00023235"/>
    </source>
</evidence>
<evidence type="ECO:0000313" key="14">
    <source>
        <dbReference type="Proteomes" id="UP000282185"/>
    </source>
</evidence>
<accession>A0A345YSA8</accession>
<evidence type="ECO:0000256" key="4">
    <source>
        <dbReference type="ARBA" id="ARBA00007365"/>
    </source>
</evidence>
<comment type="similarity">
    <text evidence="4 9">Belongs to the cyclophilin-type PPIase family.</text>
</comment>
<dbReference type="EC" id="5.2.1.8" evidence="9"/>
<reference evidence="11 13" key="1">
    <citation type="submission" date="2018-07" db="EMBL/GenBank/DDBJ databases">
        <title>Brachybacterium saurashtrense DSM 23186 genome sequence.</title>
        <authorList>
            <person name="Guo L."/>
        </authorList>
    </citation>
    <scope>NUCLEOTIDE SEQUENCE [LARGE SCALE GENOMIC DNA]</scope>
    <source>
        <strain evidence="11 13">DSM 23186</strain>
    </source>
</reference>
<dbReference type="KEGG" id="bsau:DWV08_15110"/>
<dbReference type="InterPro" id="IPR029000">
    <property type="entry name" value="Cyclophilin-like_dom_sf"/>
</dbReference>
<keyword evidence="6 9" id="KW-0697">Rotamase</keyword>
<dbReference type="PROSITE" id="PS50072">
    <property type="entry name" value="CSA_PPIASE_2"/>
    <property type="match status" value="1"/>
</dbReference>
<comment type="catalytic activity">
    <reaction evidence="1 9">
        <text>[protein]-peptidylproline (omega=180) = [protein]-peptidylproline (omega=0)</text>
        <dbReference type="Rhea" id="RHEA:16237"/>
        <dbReference type="Rhea" id="RHEA-COMP:10747"/>
        <dbReference type="Rhea" id="RHEA-COMP:10748"/>
        <dbReference type="ChEBI" id="CHEBI:83833"/>
        <dbReference type="ChEBI" id="CHEBI:83834"/>
        <dbReference type="EC" id="5.2.1.8"/>
    </reaction>
</comment>
<feature type="domain" description="PPIase cyclophilin-type" evidence="10">
    <location>
        <begin position="12"/>
        <end position="182"/>
    </location>
</feature>
<comment type="function">
    <text evidence="2 9">PPIases accelerate the folding of proteins. It catalyzes the cis-trans isomerization of proline imidic peptide bonds in oligopeptides.</text>
</comment>
<evidence type="ECO:0000259" key="10">
    <source>
        <dbReference type="PROSITE" id="PS50072"/>
    </source>
</evidence>
<gene>
    <name evidence="11" type="ORF">DWV08_15110</name>
    <name evidence="12" type="ORF">DXU92_09730</name>
</gene>
<dbReference type="EMBL" id="QSWH01000004">
    <property type="protein sequence ID" value="RRR22525.1"/>
    <property type="molecule type" value="Genomic_DNA"/>
</dbReference>
<dbReference type="OrthoDB" id="9807797at2"/>
<evidence type="ECO:0000256" key="5">
    <source>
        <dbReference type="ARBA" id="ARBA00022490"/>
    </source>
</evidence>
<dbReference type="CDD" id="cd00317">
    <property type="entry name" value="cyclophilin"/>
    <property type="match status" value="1"/>
</dbReference>
<evidence type="ECO:0000256" key="2">
    <source>
        <dbReference type="ARBA" id="ARBA00002388"/>
    </source>
</evidence>
<organism evidence="12 14">
    <name type="scientific">Brachybacterium saurashtrense</name>
    <dbReference type="NCBI Taxonomy" id="556288"/>
    <lineage>
        <taxon>Bacteria</taxon>
        <taxon>Bacillati</taxon>
        <taxon>Actinomycetota</taxon>
        <taxon>Actinomycetes</taxon>
        <taxon>Micrococcales</taxon>
        <taxon>Dermabacteraceae</taxon>
        <taxon>Brachybacterium</taxon>
    </lineage>
</organism>
<dbReference type="SUPFAM" id="SSF50891">
    <property type="entry name" value="Cyclophilin-like"/>
    <property type="match status" value="1"/>
</dbReference>
<evidence type="ECO:0000256" key="6">
    <source>
        <dbReference type="ARBA" id="ARBA00023110"/>
    </source>
</evidence>
<evidence type="ECO:0000256" key="8">
    <source>
        <dbReference type="PIRSR" id="PIRSR001467-1"/>
    </source>
</evidence>
<keyword evidence="13" id="KW-1185">Reference proteome</keyword>
<dbReference type="GO" id="GO:0006457">
    <property type="term" value="P:protein folding"/>
    <property type="evidence" value="ECO:0007669"/>
    <property type="project" value="InterPro"/>
</dbReference>
<dbReference type="InterPro" id="IPR044666">
    <property type="entry name" value="Cyclophilin_A-like"/>
</dbReference>
<proteinExistence type="inferred from homology"/>